<dbReference type="Gene3D" id="3.80.10.10">
    <property type="entry name" value="Ribonuclease Inhibitor"/>
    <property type="match status" value="1"/>
</dbReference>
<keyword evidence="1" id="KW-0812">Transmembrane</keyword>
<keyword evidence="1" id="KW-1133">Transmembrane helix</keyword>
<protein>
    <submittedName>
        <fullName evidence="2">Uncharacterized protein</fullName>
    </submittedName>
</protein>
<gene>
    <name evidence="2" type="ORF">KI387_026154</name>
</gene>
<comment type="caution">
    <text evidence="2">The sequence shown here is derived from an EMBL/GenBank/DDBJ whole genome shotgun (WGS) entry which is preliminary data.</text>
</comment>
<dbReference type="Gene3D" id="1.20.1340.10">
    <property type="entry name" value="dopa decarboxylase, N-terminal domain"/>
    <property type="match status" value="1"/>
</dbReference>
<reference evidence="2 3" key="1">
    <citation type="journal article" date="2021" name="Nat. Plants">
        <title>The Taxus genome provides insights into paclitaxel biosynthesis.</title>
        <authorList>
            <person name="Xiong X."/>
            <person name="Gou J."/>
            <person name="Liao Q."/>
            <person name="Li Y."/>
            <person name="Zhou Q."/>
            <person name="Bi G."/>
            <person name="Li C."/>
            <person name="Du R."/>
            <person name="Wang X."/>
            <person name="Sun T."/>
            <person name="Guo L."/>
            <person name="Liang H."/>
            <person name="Lu P."/>
            <person name="Wu Y."/>
            <person name="Zhang Z."/>
            <person name="Ro D.K."/>
            <person name="Shang Y."/>
            <person name="Huang S."/>
            <person name="Yan J."/>
        </authorList>
    </citation>
    <scope>NUCLEOTIDE SEQUENCE [LARGE SCALE GENOMIC DNA]</scope>
    <source>
        <strain evidence="2">Ta-2019</strain>
    </source>
</reference>
<evidence type="ECO:0000256" key="1">
    <source>
        <dbReference type="SAM" id="Phobius"/>
    </source>
</evidence>
<dbReference type="EMBL" id="JAHRHJ020000006">
    <property type="protein sequence ID" value="KAH9311119.1"/>
    <property type="molecule type" value="Genomic_DNA"/>
</dbReference>
<feature type="transmembrane region" description="Helical" evidence="1">
    <location>
        <begin position="279"/>
        <end position="309"/>
    </location>
</feature>
<proteinExistence type="predicted"/>
<accession>A0AA38KZS0</accession>
<feature type="non-terminal residue" evidence="2">
    <location>
        <position position="319"/>
    </location>
</feature>
<sequence>MEQRKGMEATTFVQNYTIIGETPKSLRPLDVSENALIGSIPYLIRELSSLSIMYMNANRLTDNIPLSIGNVFNCLGLFCVLPSQISWNPTIQRSNILNERPDGFIQRIRTEGREEVDNKRPTNEKRHTVHRYSTLDLSPILSGTSRGRNFAEGSEAGSLRRAFDVEEFRENAHKMVDFIADYYRDIHKFPVRSQVQGSSIYCDPQLAAISPIRLFLIEGQPSHSGCMLLTILMKSAFSTAKTTLYERYQVFSSPSNNYNLRYANNIQTAHAKLLLKRCLIWSMAGISLVYGYKSFIFSACGVTLIFAILSKDLGMLVNR</sequence>
<dbReference type="AlphaFoldDB" id="A0AA38KZS0"/>
<organism evidence="2 3">
    <name type="scientific">Taxus chinensis</name>
    <name type="common">Chinese yew</name>
    <name type="synonym">Taxus wallichiana var. chinensis</name>
    <dbReference type="NCBI Taxonomy" id="29808"/>
    <lineage>
        <taxon>Eukaryota</taxon>
        <taxon>Viridiplantae</taxon>
        <taxon>Streptophyta</taxon>
        <taxon>Embryophyta</taxon>
        <taxon>Tracheophyta</taxon>
        <taxon>Spermatophyta</taxon>
        <taxon>Pinopsida</taxon>
        <taxon>Pinidae</taxon>
        <taxon>Conifers II</taxon>
        <taxon>Cupressales</taxon>
        <taxon>Taxaceae</taxon>
        <taxon>Taxus</taxon>
    </lineage>
</organism>
<keyword evidence="3" id="KW-1185">Reference proteome</keyword>
<dbReference type="SUPFAM" id="SSF52058">
    <property type="entry name" value="L domain-like"/>
    <property type="match status" value="1"/>
</dbReference>
<name>A0AA38KZS0_TAXCH</name>
<dbReference type="InterPro" id="IPR032675">
    <property type="entry name" value="LRR_dom_sf"/>
</dbReference>
<keyword evidence="1" id="KW-0472">Membrane</keyword>
<dbReference type="Proteomes" id="UP000824469">
    <property type="component" value="Unassembled WGS sequence"/>
</dbReference>
<evidence type="ECO:0000313" key="2">
    <source>
        <dbReference type="EMBL" id="KAH9311119.1"/>
    </source>
</evidence>
<evidence type="ECO:0000313" key="3">
    <source>
        <dbReference type="Proteomes" id="UP000824469"/>
    </source>
</evidence>